<dbReference type="GO" id="GO:0032259">
    <property type="term" value="P:methylation"/>
    <property type="evidence" value="ECO:0007669"/>
    <property type="project" value="UniProtKB-KW"/>
</dbReference>
<dbReference type="OrthoDB" id="9777638at2"/>
<evidence type="ECO:0000313" key="2">
    <source>
        <dbReference type="Proteomes" id="UP000017819"/>
    </source>
</evidence>
<accession>V4RGW6</accession>
<evidence type="ECO:0000313" key="1">
    <source>
        <dbReference type="EMBL" id="ESR22535.1"/>
    </source>
</evidence>
<dbReference type="Gene3D" id="3.40.50.150">
    <property type="entry name" value="Vaccinia Virus protein VP39"/>
    <property type="match status" value="1"/>
</dbReference>
<dbReference type="CDD" id="cd02440">
    <property type="entry name" value="AdoMet_MTases"/>
    <property type="match status" value="1"/>
</dbReference>
<keyword evidence="2" id="KW-1185">Reference proteome</keyword>
<dbReference type="EMBL" id="AWXZ01000042">
    <property type="protein sequence ID" value="ESR22535.1"/>
    <property type="molecule type" value="Genomic_DNA"/>
</dbReference>
<dbReference type="PANTHER" id="PTHR43591:SF24">
    <property type="entry name" value="2-METHOXY-6-POLYPRENYL-1,4-BENZOQUINOL METHYLASE, MITOCHONDRIAL"/>
    <property type="match status" value="1"/>
</dbReference>
<keyword evidence="1" id="KW-0808">Transferase</keyword>
<dbReference type="PATRIC" id="fig|631454.5.peg.4048"/>
<proteinExistence type="predicted"/>
<dbReference type="GO" id="GO:0008168">
    <property type="term" value="F:methyltransferase activity"/>
    <property type="evidence" value="ECO:0007669"/>
    <property type="project" value="UniProtKB-KW"/>
</dbReference>
<dbReference type="InterPro" id="IPR029063">
    <property type="entry name" value="SAM-dependent_MTases_sf"/>
</dbReference>
<dbReference type="RefSeq" id="WP_023434206.1">
    <property type="nucleotide sequence ID" value="NZ_AWXZ01000042.1"/>
</dbReference>
<dbReference type="STRING" id="631454.N177_4100"/>
<dbReference type="eggNOG" id="COG2226">
    <property type="taxonomic scope" value="Bacteria"/>
</dbReference>
<keyword evidence="1" id="KW-0489">Methyltransferase</keyword>
<dbReference type="AlphaFoldDB" id="V4RGW6"/>
<sequence length="306" mass="33217">MSSVQQESDRQSALVTPSAADSEFVQFWNEVLAPKFIRFRHILVDGLARHSEAVFPTLPVRQGDKVLDVGCGFGDTAIKLARMVGPRGSVVGVDCCDAFLAAAEADREEAGIDNLSFMRGDAEFALPEGEFDLVFARFGTMFFANPVGGLRNMRRALRPGGRMVHIVWREPSANPWLSMAKEVVLRFLPQPGDAARTCGPGPFSMADEETVRKMMEIAGYRDVQFKRVDAPVLIGHDVRDAIEFQLAIGPAGEVFREAGQEAEAKRPQIEAALAEAIRSQTTAADGIIMPSSSWVISGVNPADGGH</sequence>
<organism evidence="1 2">
    <name type="scientific">Lutibaculum baratangense AMV1</name>
    <dbReference type="NCBI Taxonomy" id="631454"/>
    <lineage>
        <taxon>Bacteria</taxon>
        <taxon>Pseudomonadati</taxon>
        <taxon>Pseudomonadota</taxon>
        <taxon>Alphaproteobacteria</taxon>
        <taxon>Hyphomicrobiales</taxon>
        <taxon>Tepidamorphaceae</taxon>
        <taxon>Lutibaculum</taxon>
    </lineage>
</organism>
<dbReference type="SUPFAM" id="SSF53335">
    <property type="entry name" value="S-adenosyl-L-methionine-dependent methyltransferases"/>
    <property type="match status" value="1"/>
</dbReference>
<dbReference type="Proteomes" id="UP000017819">
    <property type="component" value="Unassembled WGS sequence"/>
</dbReference>
<comment type="caution">
    <text evidence="1">The sequence shown here is derived from an EMBL/GenBank/DDBJ whole genome shotgun (WGS) entry which is preliminary data.</text>
</comment>
<gene>
    <name evidence="1" type="ORF">N177_4100</name>
</gene>
<name>V4RGW6_9HYPH</name>
<dbReference type="Pfam" id="PF01209">
    <property type="entry name" value="Ubie_methyltran"/>
    <property type="match status" value="1"/>
</dbReference>
<protein>
    <submittedName>
        <fullName evidence="1">Methyltransferase type 11</fullName>
    </submittedName>
</protein>
<dbReference type="PANTHER" id="PTHR43591">
    <property type="entry name" value="METHYLTRANSFERASE"/>
    <property type="match status" value="1"/>
</dbReference>
<reference evidence="1 2" key="1">
    <citation type="journal article" date="2014" name="Genome Announc.">
        <title>Draft Genome Sequence of Lutibaculum baratangense Strain AMV1T, Isolated from a Mud Volcano in Andamans, India.</title>
        <authorList>
            <person name="Singh A."/>
            <person name="Sreenivas A."/>
            <person name="Sathyanarayana Reddy G."/>
            <person name="Pinnaka A.K."/>
            <person name="Shivaji S."/>
        </authorList>
    </citation>
    <scope>NUCLEOTIDE SEQUENCE [LARGE SCALE GENOMIC DNA]</scope>
    <source>
        <strain evidence="1 2">AMV1</strain>
    </source>
</reference>